<evidence type="ECO:0000313" key="3">
    <source>
        <dbReference type="EMBL" id="KAF2801498.1"/>
    </source>
</evidence>
<proteinExistence type="predicted"/>
<gene>
    <name evidence="3 5" type="ORF">BDZ99DRAFT_504609</name>
</gene>
<dbReference type="Proteomes" id="UP000504636">
    <property type="component" value="Unplaced"/>
</dbReference>
<feature type="region of interest" description="Disordered" evidence="2">
    <location>
        <begin position="169"/>
        <end position="199"/>
    </location>
</feature>
<reference evidence="5" key="2">
    <citation type="submission" date="2020-04" db="EMBL/GenBank/DDBJ databases">
        <authorList>
            <consortium name="NCBI Genome Project"/>
        </authorList>
    </citation>
    <scope>NUCLEOTIDE SEQUENCE</scope>
    <source>
        <strain evidence="5">CBS 304.34</strain>
    </source>
</reference>
<feature type="compositionally biased region" description="Acidic residues" evidence="2">
    <location>
        <begin position="175"/>
        <end position="190"/>
    </location>
</feature>
<feature type="coiled-coil region" evidence="1">
    <location>
        <begin position="33"/>
        <end position="66"/>
    </location>
</feature>
<organism evidence="3">
    <name type="scientific">Mytilinidion resinicola</name>
    <dbReference type="NCBI Taxonomy" id="574789"/>
    <lineage>
        <taxon>Eukaryota</taxon>
        <taxon>Fungi</taxon>
        <taxon>Dikarya</taxon>
        <taxon>Ascomycota</taxon>
        <taxon>Pezizomycotina</taxon>
        <taxon>Dothideomycetes</taxon>
        <taxon>Pleosporomycetidae</taxon>
        <taxon>Mytilinidiales</taxon>
        <taxon>Mytilinidiaceae</taxon>
        <taxon>Mytilinidion</taxon>
    </lineage>
</organism>
<dbReference type="AlphaFoldDB" id="A0A6A6XYY4"/>
<evidence type="ECO:0000313" key="4">
    <source>
        <dbReference type="Proteomes" id="UP000504636"/>
    </source>
</evidence>
<dbReference type="EMBL" id="MU003730">
    <property type="protein sequence ID" value="KAF2801498.1"/>
    <property type="molecule type" value="Genomic_DNA"/>
</dbReference>
<evidence type="ECO:0000256" key="1">
    <source>
        <dbReference type="SAM" id="Coils"/>
    </source>
</evidence>
<evidence type="ECO:0000256" key="2">
    <source>
        <dbReference type="SAM" id="MobiDB-lite"/>
    </source>
</evidence>
<keyword evidence="4" id="KW-1185">Reference proteome</keyword>
<sequence>MAPRKGRKDAFKNAVSGGKAAYGRVLKIERITRSQARAQQEQAQKLQQALQQEQALLQQRGLLQQQGFFQDQAFLQQQGRQHEEALQRHLAAEAARSRTTFFDLPRELRDMVYDEILEDFKHVKPWSSRWDRKKVMPPFLGVNKQLHDETREAPKWQTISCQWEIEREIQPAPEPQEEDTAMESEEELDYEERPRPHQDGLRLPCYNVMDHQLTATERHALTHLAHMRVLLEPQGGNAEARSKFFQSLKTSVEVWTDASTQPQWADRTRDFNVVMNDCLIFINQTRRMQLWARPRVDRTVRAEEDLEKLRGIIEMMKADKRTRWVIAVEDVDHEWHLLDEWEAFKAASVSTENFDLRIGDEACQECEKEEAEDWYTESVMKQVRQIRRLTQDEEDDESDGEDDESEEEEVGDEDEDDAGFKDDGGEKKEGGADAEDEEMPDSEEE</sequence>
<keyword evidence="1" id="KW-0175">Coiled coil</keyword>
<feature type="compositionally biased region" description="Acidic residues" evidence="2">
    <location>
        <begin position="392"/>
        <end position="417"/>
    </location>
</feature>
<reference evidence="3 5" key="1">
    <citation type="journal article" date="2020" name="Stud. Mycol.">
        <title>101 Dothideomycetes genomes: a test case for predicting lifestyles and emergence of pathogens.</title>
        <authorList>
            <person name="Haridas S."/>
            <person name="Albert R."/>
            <person name="Binder M."/>
            <person name="Bloem J."/>
            <person name="Labutti K."/>
            <person name="Salamov A."/>
            <person name="Andreopoulos B."/>
            <person name="Baker S."/>
            <person name="Barry K."/>
            <person name="Bills G."/>
            <person name="Bluhm B."/>
            <person name="Cannon C."/>
            <person name="Castanera R."/>
            <person name="Culley D."/>
            <person name="Daum C."/>
            <person name="Ezra D."/>
            <person name="Gonzalez J."/>
            <person name="Henrissat B."/>
            <person name="Kuo A."/>
            <person name="Liang C."/>
            <person name="Lipzen A."/>
            <person name="Lutzoni F."/>
            <person name="Magnuson J."/>
            <person name="Mondo S."/>
            <person name="Nolan M."/>
            <person name="Ohm R."/>
            <person name="Pangilinan J."/>
            <person name="Park H.-J."/>
            <person name="Ramirez L."/>
            <person name="Alfaro M."/>
            <person name="Sun H."/>
            <person name="Tritt A."/>
            <person name="Yoshinaga Y."/>
            <person name="Zwiers L.-H."/>
            <person name="Turgeon B."/>
            <person name="Goodwin S."/>
            <person name="Spatafora J."/>
            <person name="Crous P."/>
            <person name="Grigoriev I."/>
        </authorList>
    </citation>
    <scope>NUCLEOTIDE SEQUENCE</scope>
    <source>
        <strain evidence="3 5">CBS 304.34</strain>
    </source>
</reference>
<feature type="region of interest" description="Disordered" evidence="2">
    <location>
        <begin position="386"/>
        <end position="445"/>
    </location>
</feature>
<protein>
    <submittedName>
        <fullName evidence="3 5">Uncharacterized protein</fullName>
    </submittedName>
</protein>
<dbReference type="OrthoDB" id="3647705at2759"/>
<evidence type="ECO:0000313" key="5">
    <source>
        <dbReference type="RefSeq" id="XP_033568462.1"/>
    </source>
</evidence>
<name>A0A6A6XYY4_9PEZI</name>
<dbReference type="RefSeq" id="XP_033568462.1">
    <property type="nucleotide sequence ID" value="XM_033724056.1"/>
</dbReference>
<dbReference type="GeneID" id="54464949"/>
<reference evidence="5" key="3">
    <citation type="submission" date="2025-04" db="UniProtKB">
        <authorList>
            <consortium name="RefSeq"/>
        </authorList>
    </citation>
    <scope>IDENTIFICATION</scope>
    <source>
        <strain evidence="5">CBS 304.34</strain>
    </source>
</reference>
<accession>A0A6A6XYY4</accession>
<feature type="compositionally biased region" description="Acidic residues" evidence="2">
    <location>
        <begin position="432"/>
        <end position="445"/>
    </location>
</feature>
<feature type="compositionally biased region" description="Basic and acidic residues" evidence="2">
    <location>
        <begin position="418"/>
        <end position="431"/>
    </location>
</feature>